<feature type="region of interest" description="Disordered" evidence="5">
    <location>
        <begin position="918"/>
        <end position="986"/>
    </location>
</feature>
<evidence type="ECO:0000256" key="4">
    <source>
        <dbReference type="PROSITE-ProRule" id="PRU00325"/>
    </source>
</evidence>
<dbReference type="Proteomes" id="UP000826271">
    <property type="component" value="Unassembled WGS sequence"/>
</dbReference>
<evidence type="ECO:0000313" key="7">
    <source>
        <dbReference type="EMBL" id="KAG8387434.1"/>
    </source>
</evidence>
<evidence type="ECO:0000256" key="2">
    <source>
        <dbReference type="ARBA" id="ARBA00022771"/>
    </source>
</evidence>
<feature type="compositionally biased region" description="Low complexity" evidence="5">
    <location>
        <begin position="954"/>
        <end position="975"/>
    </location>
</feature>
<feature type="compositionally biased region" description="Pro residues" evidence="5">
    <location>
        <begin position="863"/>
        <end position="873"/>
    </location>
</feature>
<dbReference type="PANTHER" id="PTHR31973:SF191">
    <property type="entry name" value="OS05G0489400 PROTEIN"/>
    <property type="match status" value="1"/>
</dbReference>
<feature type="compositionally biased region" description="Polar residues" evidence="5">
    <location>
        <begin position="1"/>
        <end position="13"/>
    </location>
</feature>
<dbReference type="GO" id="GO:0008270">
    <property type="term" value="F:zinc ion binding"/>
    <property type="evidence" value="ECO:0007669"/>
    <property type="project" value="UniProtKB-KW"/>
</dbReference>
<name>A0AAV6XXC8_9LAMI</name>
<proteinExistence type="predicted"/>
<accession>A0AAV6XXC8</accession>
<dbReference type="SMART" id="SM00575">
    <property type="entry name" value="ZnF_PMZ"/>
    <property type="match status" value="1"/>
</dbReference>
<keyword evidence="2 4" id="KW-0863">Zinc-finger</keyword>
<feature type="compositionally biased region" description="Acidic residues" evidence="5">
    <location>
        <begin position="19"/>
        <end position="51"/>
    </location>
</feature>
<organism evidence="7 8">
    <name type="scientific">Buddleja alternifolia</name>
    <dbReference type="NCBI Taxonomy" id="168488"/>
    <lineage>
        <taxon>Eukaryota</taxon>
        <taxon>Viridiplantae</taxon>
        <taxon>Streptophyta</taxon>
        <taxon>Embryophyta</taxon>
        <taxon>Tracheophyta</taxon>
        <taxon>Spermatophyta</taxon>
        <taxon>Magnoliopsida</taxon>
        <taxon>eudicotyledons</taxon>
        <taxon>Gunneridae</taxon>
        <taxon>Pentapetalae</taxon>
        <taxon>asterids</taxon>
        <taxon>lamiids</taxon>
        <taxon>Lamiales</taxon>
        <taxon>Scrophulariaceae</taxon>
        <taxon>Buddlejeae</taxon>
        <taxon>Buddleja</taxon>
    </lineage>
</organism>
<sequence>MNLFTSQVGSSSRHISEPTEVDDEEYETDMSEGFTDSDFDMSSDESDEREDNELFSRHVDEGVEWAGGWSEVGNEGVSEEYEGDDAEEGDIVSNSSDFDSRKGSDEEDAPNYPVFSHVDLRVYAKCGEEGCDWRIHALAIGKGQSTFQIKDYRSVHNCATNYHIKNLKSSWVGTKYQHLFITDPKRRVKGFREDVVKEIRVHVSRQQAYRAKWVALKKIEGDSMEQYGKLWDYVEELRRSNPGSTVILSVLPDVGSGSSVFDKFYCCFKGLRDGFLAGCRLIIGVDGAHLKGPHCGVLLSAVGIDPNNGLYPICYAVVARETKATWEWFLSLLKSDLNIEAEFEYTFMSDKQKGLLPAFEKVFANSVNRFCIRHLHGNMKTAGFRGQAHKKALWKVAMATTVAQFDVRYKELCKLDLKLGEWLIDKTPSEWSRSHFTVYPKCDILLNNYCESFNSKILDAREKQIYTMLEMIRVYLMSRMQQNRDRASRNWSGQKICPRIKKILKKNMEKAASDCNPIKSTDTHYEISCYDMTKCTVDLQKHSCSCRKWDLSGIPCKHAMSAICSQKLNGQDFVDEYYSVNTYLKAYEPCIYPVNGPDKWHRTNFRAPLPPNVGRRIGRPLTARRMEVGEQSNKGRRGHSNQFRMKRSNYKVRCKFCGEKGHNKKGCNARKAAEENGQVAAEAESANFEDEQDGLFQQDEAELEAALQSVEREASFQRETEDIRDHGAAVDLGYDPQVSIDDDLEVDFSSQPTQMSHKLTARKRTKKTPDVAVQSSQKRGKKQLIAPEESLEEQFSAWKKNKVASSNEDSSKTQFTAMQKGKTTKQTDKDGSSTVRKCCQLAKKGPTFKAPRQTKSQAASQQPPMPPLVPPLVPSRETRAQAAFKPPPIPSRETRAQAAFKASGLTKATKVLTKATMQECHPGLEAKMPSRPSTTKMPSRSPAKMPSRPPSSITKTASNSTRATSASTTSPALESPSKGVKIRHVPFSPEHPRVVVSLTTRKKEPLGVKTIDKDGKKFVTMTQLNSALRERTARLLGDKKV</sequence>
<feature type="region of interest" description="Disordered" evidence="5">
    <location>
        <begin position="750"/>
        <end position="897"/>
    </location>
</feature>
<evidence type="ECO:0000259" key="6">
    <source>
        <dbReference type="PROSITE" id="PS50966"/>
    </source>
</evidence>
<dbReference type="EMBL" id="WHWC01000002">
    <property type="protein sequence ID" value="KAG8387434.1"/>
    <property type="molecule type" value="Genomic_DNA"/>
</dbReference>
<feature type="domain" description="SWIM-type" evidence="6">
    <location>
        <begin position="535"/>
        <end position="567"/>
    </location>
</feature>
<dbReference type="InterPro" id="IPR007527">
    <property type="entry name" value="Znf_SWIM"/>
</dbReference>
<evidence type="ECO:0000256" key="3">
    <source>
        <dbReference type="ARBA" id="ARBA00022833"/>
    </source>
</evidence>
<evidence type="ECO:0000256" key="5">
    <source>
        <dbReference type="SAM" id="MobiDB-lite"/>
    </source>
</evidence>
<keyword evidence="8" id="KW-1185">Reference proteome</keyword>
<feature type="compositionally biased region" description="Acidic residues" evidence="5">
    <location>
        <begin position="77"/>
        <end position="90"/>
    </location>
</feature>
<dbReference type="AlphaFoldDB" id="A0AAV6XXC8"/>
<dbReference type="PROSITE" id="PS50966">
    <property type="entry name" value="ZF_SWIM"/>
    <property type="match status" value="1"/>
</dbReference>
<feature type="compositionally biased region" description="Polar residues" evidence="5">
    <location>
        <begin position="803"/>
        <end position="817"/>
    </location>
</feature>
<dbReference type="InterPro" id="IPR006564">
    <property type="entry name" value="Znf_PMZ"/>
</dbReference>
<feature type="region of interest" description="Disordered" evidence="5">
    <location>
        <begin position="66"/>
        <end position="110"/>
    </location>
</feature>
<dbReference type="Pfam" id="PF04434">
    <property type="entry name" value="SWIM"/>
    <property type="match status" value="1"/>
</dbReference>
<keyword evidence="3" id="KW-0862">Zinc</keyword>
<dbReference type="PANTHER" id="PTHR31973">
    <property type="entry name" value="POLYPROTEIN, PUTATIVE-RELATED"/>
    <property type="match status" value="1"/>
</dbReference>
<dbReference type="InterPro" id="IPR018289">
    <property type="entry name" value="MULE_transposase_dom"/>
</dbReference>
<dbReference type="Pfam" id="PF10551">
    <property type="entry name" value="MULE"/>
    <property type="match status" value="1"/>
</dbReference>
<gene>
    <name evidence="7" type="ORF">BUALT_Bualt02G0021000</name>
</gene>
<keyword evidence="1" id="KW-0479">Metal-binding</keyword>
<comment type="caution">
    <text evidence="7">The sequence shown here is derived from an EMBL/GenBank/DDBJ whole genome shotgun (WGS) entry which is preliminary data.</text>
</comment>
<evidence type="ECO:0000313" key="8">
    <source>
        <dbReference type="Proteomes" id="UP000826271"/>
    </source>
</evidence>
<reference evidence="7" key="1">
    <citation type="submission" date="2019-10" db="EMBL/GenBank/DDBJ databases">
        <authorList>
            <person name="Zhang R."/>
            <person name="Pan Y."/>
            <person name="Wang J."/>
            <person name="Ma R."/>
            <person name="Yu S."/>
        </authorList>
    </citation>
    <scope>NUCLEOTIDE SEQUENCE</scope>
    <source>
        <strain evidence="7">LA-IB0</strain>
        <tissue evidence="7">Leaf</tissue>
    </source>
</reference>
<protein>
    <recommendedName>
        <fullName evidence="6">SWIM-type domain-containing protein</fullName>
    </recommendedName>
</protein>
<evidence type="ECO:0000256" key="1">
    <source>
        <dbReference type="ARBA" id="ARBA00022723"/>
    </source>
</evidence>
<feature type="region of interest" description="Disordered" evidence="5">
    <location>
        <begin position="1"/>
        <end position="53"/>
    </location>
</feature>